<evidence type="ECO:0000313" key="3">
    <source>
        <dbReference type="Proteomes" id="UP001597419"/>
    </source>
</evidence>
<proteinExistence type="predicted"/>
<name>A0ABW5G9I7_9PSEU</name>
<dbReference type="RefSeq" id="WP_345402237.1">
    <property type="nucleotide sequence ID" value="NZ_BAABHG010000013.1"/>
</dbReference>
<feature type="transmembrane region" description="Helical" evidence="1">
    <location>
        <begin position="12"/>
        <end position="33"/>
    </location>
</feature>
<evidence type="ECO:0000313" key="2">
    <source>
        <dbReference type="EMBL" id="MFD2457137.1"/>
    </source>
</evidence>
<accession>A0ABW5G9I7</accession>
<keyword evidence="3" id="KW-1185">Reference proteome</keyword>
<sequence length="132" mass="13390">MVPGSAVVISRQTVLALTAVLVVTAAIVARLVLWTSPPPLFTLAGTVHPARCAVPPRSPAPVEVIATDGTVLGVGTARPPAVPGPGCATSFAVPDVPAGQGRYGIRVSGLGEQVHWTDEDESRAGVRITVPA</sequence>
<keyword evidence="1" id="KW-0812">Transmembrane</keyword>
<reference evidence="3" key="1">
    <citation type="journal article" date="2019" name="Int. J. Syst. Evol. Microbiol.">
        <title>The Global Catalogue of Microorganisms (GCM) 10K type strain sequencing project: providing services to taxonomists for standard genome sequencing and annotation.</title>
        <authorList>
            <consortium name="The Broad Institute Genomics Platform"/>
            <consortium name="The Broad Institute Genome Sequencing Center for Infectious Disease"/>
            <person name="Wu L."/>
            <person name="Ma J."/>
        </authorList>
    </citation>
    <scope>NUCLEOTIDE SEQUENCE [LARGE SCALE GENOMIC DNA]</scope>
    <source>
        <strain evidence="3">CGMCC 4.7643</strain>
    </source>
</reference>
<keyword evidence="1" id="KW-1133">Transmembrane helix</keyword>
<organism evidence="2 3">
    <name type="scientific">Amycolatopsis samaneae</name>
    <dbReference type="NCBI Taxonomy" id="664691"/>
    <lineage>
        <taxon>Bacteria</taxon>
        <taxon>Bacillati</taxon>
        <taxon>Actinomycetota</taxon>
        <taxon>Actinomycetes</taxon>
        <taxon>Pseudonocardiales</taxon>
        <taxon>Pseudonocardiaceae</taxon>
        <taxon>Amycolatopsis</taxon>
    </lineage>
</organism>
<dbReference type="EMBL" id="JBHUKU010000001">
    <property type="protein sequence ID" value="MFD2457137.1"/>
    <property type="molecule type" value="Genomic_DNA"/>
</dbReference>
<dbReference type="Proteomes" id="UP001597419">
    <property type="component" value="Unassembled WGS sequence"/>
</dbReference>
<protein>
    <submittedName>
        <fullName evidence="2">Uncharacterized protein</fullName>
    </submittedName>
</protein>
<keyword evidence="1" id="KW-0472">Membrane</keyword>
<comment type="caution">
    <text evidence="2">The sequence shown here is derived from an EMBL/GenBank/DDBJ whole genome shotgun (WGS) entry which is preliminary data.</text>
</comment>
<gene>
    <name evidence="2" type="ORF">ACFSYJ_00935</name>
</gene>
<evidence type="ECO:0000256" key="1">
    <source>
        <dbReference type="SAM" id="Phobius"/>
    </source>
</evidence>